<organism evidence="1 2">
    <name type="scientific">Oryza meyeriana var. granulata</name>
    <dbReference type="NCBI Taxonomy" id="110450"/>
    <lineage>
        <taxon>Eukaryota</taxon>
        <taxon>Viridiplantae</taxon>
        <taxon>Streptophyta</taxon>
        <taxon>Embryophyta</taxon>
        <taxon>Tracheophyta</taxon>
        <taxon>Spermatophyta</taxon>
        <taxon>Magnoliopsida</taxon>
        <taxon>Liliopsida</taxon>
        <taxon>Poales</taxon>
        <taxon>Poaceae</taxon>
        <taxon>BOP clade</taxon>
        <taxon>Oryzoideae</taxon>
        <taxon>Oryzeae</taxon>
        <taxon>Oryzinae</taxon>
        <taxon>Oryza</taxon>
        <taxon>Oryza meyeriana</taxon>
    </lineage>
</organism>
<dbReference type="Proteomes" id="UP000479710">
    <property type="component" value="Unassembled WGS sequence"/>
</dbReference>
<evidence type="ECO:0000313" key="1">
    <source>
        <dbReference type="EMBL" id="KAF0896292.1"/>
    </source>
</evidence>
<name>A0A6G1C7W3_9ORYZ</name>
<proteinExistence type="predicted"/>
<sequence length="75" mass="7684">MGLAVATVPIGVHSNTIDDAAEAEADINIAKVAKDPRWIDGACGSGDMALALAVATRALPMPETTRKTPGVLRCP</sequence>
<dbReference type="EMBL" id="SPHZ02000010">
    <property type="protein sequence ID" value="KAF0896292.1"/>
    <property type="molecule type" value="Genomic_DNA"/>
</dbReference>
<gene>
    <name evidence="1" type="ORF">E2562_021447</name>
</gene>
<reference evidence="1 2" key="1">
    <citation type="submission" date="2019-11" db="EMBL/GenBank/DDBJ databases">
        <title>Whole genome sequence of Oryza granulata.</title>
        <authorList>
            <person name="Li W."/>
        </authorList>
    </citation>
    <scope>NUCLEOTIDE SEQUENCE [LARGE SCALE GENOMIC DNA]</scope>
    <source>
        <strain evidence="2">cv. Menghai</strain>
        <tissue evidence="1">Leaf</tissue>
    </source>
</reference>
<dbReference type="AlphaFoldDB" id="A0A6G1C7W3"/>
<accession>A0A6G1C7W3</accession>
<comment type="caution">
    <text evidence="1">The sequence shown here is derived from an EMBL/GenBank/DDBJ whole genome shotgun (WGS) entry which is preliminary data.</text>
</comment>
<evidence type="ECO:0000313" key="2">
    <source>
        <dbReference type="Proteomes" id="UP000479710"/>
    </source>
</evidence>
<protein>
    <submittedName>
        <fullName evidence="1">Uncharacterized protein</fullName>
    </submittedName>
</protein>
<keyword evidence="2" id="KW-1185">Reference proteome</keyword>